<comment type="caution">
    <text evidence="2">The sequence shown here is derived from an EMBL/GenBank/DDBJ whole genome shotgun (WGS) entry which is preliminary data.</text>
</comment>
<organism evidence="2 3">
    <name type="scientific">Diploscapter pachys</name>
    <dbReference type="NCBI Taxonomy" id="2018661"/>
    <lineage>
        <taxon>Eukaryota</taxon>
        <taxon>Metazoa</taxon>
        <taxon>Ecdysozoa</taxon>
        <taxon>Nematoda</taxon>
        <taxon>Chromadorea</taxon>
        <taxon>Rhabditida</taxon>
        <taxon>Rhabditina</taxon>
        <taxon>Rhabditomorpha</taxon>
        <taxon>Rhabditoidea</taxon>
        <taxon>Rhabditidae</taxon>
        <taxon>Diploscapter</taxon>
    </lineage>
</organism>
<proteinExistence type="predicted"/>
<gene>
    <name evidence="2" type="ORF">WR25_03458</name>
</gene>
<evidence type="ECO:0000313" key="2">
    <source>
        <dbReference type="EMBL" id="PAV57612.1"/>
    </source>
</evidence>
<name>A0A2A2J7Y1_9BILA</name>
<keyword evidence="3" id="KW-1185">Reference proteome</keyword>
<feature type="region of interest" description="Disordered" evidence="1">
    <location>
        <begin position="1"/>
        <end position="25"/>
    </location>
</feature>
<accession>A0A2A2J7Y1</accession>
<dbReference type="Proteomes" id="UP000218231">
    <property type="component" value="Unassembled WGS sequence"/>
</dbReference>
<dbReference type="AlphaFoldDB" id="A0A2A2J7Y1"/>
<protein>
    <submittedName>
        <fullName evidence="2">Uncharacterized protein</fullName>
    </submittedName>
</protein>
<sequence length="67" mass="7511">MLTVSKSSVNPEKSHRRKSRLESSTMQTTTFALISMALFAIAAAEMYGYGYGKRAAGFEEAREKREM</sequence>
<evidence type="ECO:0000313" key="3">
    <source>
        <dbReference type="Proteomes" id="UP000218231"/>
    </source>
</evidence>
<evidence type="ECO:0000256" key="1">
    <source>
        <dbReference type="SAM" id="MobiDB-lite"/>
    </source>
</evidence>
<dbReference type="EMBL" id="LIAE01010632">
    <property type="protein sequence ID" value="PAV57612.1"/>
    <property type="molecule type" value="Genomic_DNA"/>
</dbReference>
<feature type="compositionally biased region" description="Polar residues" evidence="1">
    <location>
        <begin position="1"/>
        <end position="11"/>
    </location>
</feature>
<reference evidence="2 3" key="1">
    <citation type="journal article" date="2017" name="Curr. Biol.">
        <title>Genome architecture and evolution of a unichromosomal asexual nematode.</title>
        <authorList>
            <person name="Fradin H."/>
            <person name="Zegar C."/>
            <person name="Gutwein M."/>
            <person name="Lucas J."/>
            <person name="Kovtun M."/>
            <person name="Corcoran D."/>
            <person name="Baugh L.R."/>
            <person name="Kiontke K."/>
            <person name="Gunsalus K."/>
            <person name="Fitch D.H."/>
            <person name="Piano F."/>
        </authorList>
    </citation>
    <scope>NUCLEOTIDE SEQUENCE [LARGE SCALE GENOMIC DNA]</scope>
    <source>
        <strain evidence="2">PF1309</strain>
    </source>
</reference>